<feature type="region of interest" description="Disordered" evidence="1">
    <location>
        <begin position="809"/>
        <end position="861"/>
    </location>
</feature>
<proteinExistence type="predicted"/>
<feature type="region of interest" description="Disordered" evidence="1">
    <location>
        <begin position="601"/>
        <end position="629"/>
    </location>
</feature>
<dbReference type="PANTHER" id="PTHR48125">
    <property type="entry name" value="LP07818P1"/>
    <property type="match status" value="1"/>
</dbReference>
<gene>
    <name evidence="2" type="ORF">SK128_020265</name>
</gene>
<dbReference type="EMBL" id="JAXCGZ010014434">
    <property type="protein sequence ID" value="KAK7071496.1"/>
    <property type="molecule type" value="Genomic_DNA"/>
</dbReference>
<feature type="region of interest" description="Disordered" evidence="1">
    <location>
        <begin position="1586"/>
        <end position="1644"/>
    </location>
</feature>
<feature type="region of interest" description="Disordered" evidence="1">
    <location>
        <begin position="875"/>
        <end position="957"/>
    </location>
</feature>
<dbReference type="Proteomes" id="UP001381693">
    <property type="component" value="Unassembled WGS sequence"/>
</dbReference>
<evidence type="ECO:0000313" key="2">
    <source>
        <dbReference type="EMBL" id="KAK7071496.1"/>
    </source>
</evidence>
<protein>
    <submittedName>
        <fullName evidence="2">Uncharacterized protein</fullName>
    </submittedName>
</protein>
<comment type="caution">
    <text evidence="2">The sequence shown here is derived from an EMBL/GenBank/DDBJ whole genome shotgun (WGS) entry which is preliminary data.</text>
</comment>
<dbReference type="PANTHER" id="PTHR48125:SF12">
    <property type="entry name" value="AT HOOK TRANSCRIPTION FACTOR FAMILY-RELATED"/>
    <property type="match status" value="1"/>
</dbReference>
<feature type="compositionally biased region" description="Basic and acidic residues" evidence="1">
    <location>
        <begin position="1293"/>
        <end position="1339"/>
    </location>
</feature>
<feature type="compositionally biased region" description="Basic and acidic residues" evidence="1">
    <location>
        <begin position="434"/>
        <end position="451"/>
    </location>
</feature>
<feature type="compositionally biased region" description="Pro residues" evidence="1">
    <location>
        <begin position="1489"/>
        <end position="1501"/>
    </location>
</feature>
<feature type="region of interest" description="Disordered" evidence="1">
    <location>
        <begin position="1738"/>
        <end position="1808"/>
    </location>
</feature>
<feature type="compositionally biased region" description="Low complexity" evidence="1">
    <location>
        <begin position="1823"/>
        <end position="1842"/>
    </location>
</feature>
<feature type="region of interest" description="Disordered" evidence="1">
    <location>
        <begin position="973"/>
        <end position="998"/>
    </location>
</feature>
<feature type="region of interest" description="Disordered" evidence="1">
    <location>
        <begin position="102"/>
        <end position="213"/>
    </location>
</feature>
<feature type="compositionally biased region" description="Basic and acidic residues" evidence="1">
    <location>
        <begin position="1243"/>
        <end position="1287"/>
    </location>
</feature>
<feature type="compositionally biased region" description="Basic and acidic residues" evidence="1">
    <location>
        <begin position="1785"/>
        <end position="1794"/>
    </location>
</feature>
<evidence type="ECO:0000313" key="3">
    <source>
        <dbReference type="Proteomes" id="UP001381693"/>
    </source>
</evidence>
<feature type="compositionally biased region" description="Pro residues" evidence="1">
    <location>
        <begin position="1448"/>
        <end position="1481"/>
    </location>
</feature>
<feature type="compositionally biased region" description="Basic and acidic residues" evidence="1">
    <location>
        <begin position="469"/>
        <end position="484"/>
    </location>
</feature>
<feature type="compositionally biased region" description="Low complexity" evidence="1">
    <location>
        <begin position="833"/>
        <end position="851"/>
    </location>
</feature>
<accession>A0AAN8ZWN7</accession>
<keyword evidence="3" id="KW-1185">Reference proteome</keyword>
<feature type="compositionally biased region" description="Basic and acidic residues" evidence="1">
    <location>
        <begin position="1201"/>
        <end position="1230"/>
    </location>
</feature>
<feature type="compositionally biased region" description="Basic and acidic residues" evidence="1">
    <location>
        <begin position="947"/>
        <end position="957"/>
    </location>
</feature>
<feature type="compositionally biased region" description="Basic and acidic residues" evidence="1">
    <location>
        <begin position="603"/>
        <end position="615"/>
    </location>
</feature>
<feature type="compositionally biased region" description="Basic and acidic residues" evidence="1">
    <location>
        <begin position="170"/>
        <end position="192"/>
    </location>
</feature>
<feature type="region of interest" description="Disordered" evidence="1">
    <location>
        <begin position="1662"/>
        <end position="1704"/>
    </location>
</feature>
<feature type="compositionally biased region" description="Polar residues" evidence="1">
    <location>
        <begin position="1396"/>
        <end position="1408"/>
    </location>
</feature>
<feature type="compositionally biased region" description="Basic and acidic residues" evidence="1">
    <location>
        <begin position="852"/>
        <end position="861"/>
    </location>
</feature>
<feature type="compositionally biased region" description="Basic and acidic residues" evidence="1">
    <location>
        <begin position="124"/>
        <end position="134"/>
    </location>
</feature>
<feature type="region of interest" description="Disordered" evidence="1">
    <location>
        <begin position="433"/>
        <end position="453"/>
    </location>
</feature>
<feature type="compositionally biased region" description="Basic residues" evidence="1">
    <location>
        <begin position="1231"/>
        <end position="1242"/>
    </location>
</feature>
<organism evidence="2 3">
    <name type="scientific">Halocaridina rubra</name>
    <name type="common">Hawaiian red shrimp</name>
    <dbReference type="NCBI Taxonomy" id="373956"/>
    <lineage>
        <taxon>Eukaryota</taxon>
        <taxon>Metazoa</taxon>
        <taxon>Ecdysozoa</taxon>
        <taxon>Arthropoda</taxon>
        <taxon>Crustacea</taxon>
        <taxon>Multicrustacea</taxon>
        <taxon>Malacostraca</taxon>
        <taxon>Eumalacostraca</taxon>
        <taxon>Eucarida</taxon>
        <taxon>Decapoda</taxon>
        <taxon>Pleocyemata</taxon>
        <taxon>Caridea</taxon>
        <taxon>Atyoidea</taxon>
        <taxon>Atyidae</taxon>
        <taxon>Halocaridina</taxon>
    </lineage>
</organism>
<feature type="compositionally biased region" description="Polar residues" evidence="1">
    <location>
        <begin position="1157"/>
        <end position="1171"/>
    </location>
</feature>
<feature type="compositionally biased region" description="Basic and acidic residues" evidence="1">
    <location>
        <begin position="1351"/>
        <end position="1379"/>
    </location>
</feature>
<feature type="region of interest" description="Disordered" evidence="1">
    <location>
        <begin position="545"/>
        <end position="581"/>
    </location>
</feature>
<feature type="non-terminal residue" evidence="2">
    <location>
        <position position="1848"/>
    </location>
</feature>
<evidence type="ECO:0000256" key="1">
    <source>
        <dbReference type="SAM" id="MobiDB-lite"/>
    </source>
</evidence>
<reference evidence="2 3" key="1">
    <citation type="submission" date="2023-11" db="EMBL/GenBank/DDBJ databases">
        <title>Halocaridina rubra genome assembly.</title>
        <authorList>
            <person name="Smith C."/>
        </authorList>
    </citation>
    <scope>NUCLEOTIDE SEQUENCE [LARGE SCALE GENOMIC DNA]</scope>
    <source>
        <strain evidence="2">EP-1</strain>
        <tissue evidence="2">Whole</tissue>
    </source>
</reference>
<feature type="compositionally biased region" description="Polar residues" evidence="1">
    <location>
        <begin position="1517"/>
        <end position="1530"/>
    </location>
</feature>
<feature type="region of interest" description="Disordered" evidence="1">
    <location>
        <begin position="1157"/>
        <end position="1530"/>
    </location>
</feature>
<name>A0AAN8ZWN7_HALRR</name>
<sequence>MLQKSHLRRAYGVFNLKCVPVASVHELLIINLHHWIIKHILPKTNCMKTDNGCEDGWGGIKSRSALSIPRQIVHRDAQASDLIFRRASLSYVGTAMLSSSREKSPMVSKVLSKISSDSKVPKHQHGEHTEDSKEPGCSADPPPCGKDPKSPKAKKNKRSIFHFRGHKSGKKSEKEKEKLKKEKSEVKGRGEGEVSPLLTANKEKAAQLPELVETDEVETPQLVTKDADAISSKELSEIDSVTVSDVTEPITDIDCLSEDMSDFSDKCSESLKSDAESEDLINFKTYSALHTTRTTKYESPLKKTQIYQKSFLHNRFGSNSSMETLPGRLDRVPSGSSSISSVSSFSTLAALRCRTLDSSYRHAHDGSGQSTPITHIKSSTLDTVRARFHNHVNNLTYEGMSFTSGEQSPSSSSLWSLGGKGFTSPFSKFGIHSSDSKNNAKEKEKKSKISSESKFTAKSGVKKILLSNRLKEETSPEVSPERKSPALGTMGETKKKVDPVSKNLDSITIISNKNVTAKLNITLVKTPEMARKSELGSFRFARTGIRSSVRTSQKKKKAARSPPSSSPPPSTDSSSSSIPYKMVKTVDGKIIPEYAKVNKRKNSKPDIVDEGHPESITHGANYSHESPVEKAPVVKKIEAAAYKARKDNEPSLKVNPVKRAESFKTGSRVCRKSSLTYVSRTKMFKEGLDPESFVKTQAVKLRRKDSKNGRIDMRNARRAEYRLSVTIKPSTVATLTNKFNTIISQNQAGNSFAKAEFPVGHVSLHETRVTRSPKPNVRFKNRTKMGRNYTCKEKFKEGTCLLDEKSIKEEKNREEKRGDFSVPSSRKANSRTSRSPSPKKISGKSGSSLLEKLGDNKTDEEKVCEKIKTALSSAKFKGETDDSEDDVVDQDTTAESKYKVSSSSHCSPATNAESGAEAIHSNADGSLDDAPQEASTSADSTVPKILKSPEKSPRSNLRDILAKISERNKSHYAEIDDAYPIPERHSKTDSMDSGISTEEHISGAGSISIGNTTLLISSVPSYPTSSQEDSSLETVVSNDTVKSEDSAVALNSMGCKERDILFEGQETIIDSVSEHNNVEKGIVDTLESEEKGAIDILESEERKPVDVIDATHSEETEINSIDVESQSTSSVLESASASVVEDLDDKAVDADARSLTSSCMDDTHSEVSSVCSEAKPKKSSRGNENRIYTAVKTAVKNTVKKTKEKDAERKEEKEKEKRNRSPSADRDKWYRRGRSKERRRDKKASEKDQEVVTDKDEADEDCSKREQVDSPKKDCKEKESRTYERFTFRKLREKSQERRKNREKNKEEELKKKGEERRISEESRKEPRNKKKEKEKEETTNGMFTLRSRSRSRDCSKKNKEKYLEDINIKHEPAKDIHEASPSPTTDSVQHDSPAVASQTEQDSTSTACPFLNKNKKENLVFTFDTESIYDKPLTPKISSHTSKSKTLPPPPKTPIPSPPSSATPLPPPPNTPIPDPPIESPPHSATLLPPPPNTPIPDPPIEVNSEAKSKELSQDCEVQSNGDSDSLNETENIYENLYAPNLEKLHRNREKLEGRGIKPNSSFLWSDGVPASAVTETPRTETIIEDGESHTPFAKITGVKTCGKGGRYGKISPSSKSKDSTGPEGHNYAELQPTNSDDTHTVSYDDIGAASAVSYDDISAPSSCGYDDIGTSSSTGYDTIKPPSEGYDPVNPPRSDSSQYDDCDGGIVTAQLAVVREDQLDSISYYDDISMYNASQSSHSYEPVYPPGVSPQGRPGVSSIKEVPEADTAIPSATPIKSVLNAKETGEEAKDDSYNSSQGDSEDGVHEVFSYKLTRMGGALESSVPVPSPSSSAAPSTPGSTIHTRIY</sequence>
<feature type="compositionally biased region" description="Polar residues" evidence="1">
    <location>
        <begin position="822"/>
        <end position="832"/>
    </location>
</feature>
<feature type="compositionally biased region" description="Basic residues" evidence="1">
    <location>
        <begin position="151"/>
        <end position="169"/>
    </location>
</feature>
<feature type="region of interest" description="Disordered" evidence="1">
    <location>
        <begin position="1821"/>
        <end position="1848"/>
    </location>
</feature>
<feature type="compositionally biased region" description="Basic and acidic residues" evidence="1">
    <location>
        <begin position="809"/>
        <end position="819"/>
    </location>
</feature>
<feature type="region of interest" description="Disordered" evidence="1">
    <location>
        <begin position="467"/>
        <end position="500"/>
    </location>
</feature>